<feature type="transmembrane region" description="Helical" evidence="19">
    <location>
        <begin position="69"/>
        <end position="90"/>
    </location>
</feature>
<comment type="pathway">
    <text evidence="3 19">Cofactor biosynthesis; adenosylcobalamin biosynthesis; adenosylcobalamin from cob(II)yrinate a,c-diamide: step 7/7.</text>
</comment>
<dbReference type="PANTHER" id="PTHR34148:SF1">
    <property type="entry name" value="ADENOSYLCOBINAMIDE-GDP RIBAZOLETRANSFERASE"/>
    <property type="match status" value="1"/>
</dbReference>
<dbReference type="Proteomes" id="UP001239215">
    <property type="component" value="Unassembled WGS sequence"/>
</dbReference>
<comment type="catalytic activity">
    <reaction evidence="17 19">
        <text>alpha-ribazole + adenosylcob(III)inamide-GDP = adenosylcob(III)alamin + GMP + H(+)</text>
        <dbReference type="Rhea" id="RHEA:16049"/>
        <dbReference type="ChEBI" id="CHEBI:10329"/>
        <dbReference type="ChEBI" id="CHEBI:15378"/>
        <dbReference type="ChEBI" id="CHEBI:18408"/>
        <dbReference type="ChEBI" id="CHEBI:58115"/>
        <dbReference type="ChEBI" id="CHEBI:60487"/>
        <dbReference type="EC" id="2.7.8.26"/>
    </reaction>
</comment>
<evidence type="ECO:0000256" key="4">
    <source>
        <dbReference type="ARBA" id="ARBA00010561"/>
    </source>
</evidence>
<evidence type="ECO:0000256" key="14">
    <source>
        <dbReference type="ARBA" id="ARBA00025228"/>
    </source>
</evidence>
<keyword evidence="8 19" id="KW-0169">Cobalamin biosynthesis</keyword>
<comment type="function">
    <text evidence="14 19">Joins adenosylcobinamide-GDP and alpha-ribazole to generate adenosylcobalamin (Ado-cobalamin). Also synthesizes adenosylcobalamin 5'-phosphate from adenosylcobinamide-GDP and alpha-ribazole 5'-phosphate.</text>
</comment>
<evidence type="ECO:0000313" key="20">
    <source>
        <dbReference type="EMBL" id="MDQ1103823.1"/>
    </source>
</evidence>
<keyword evidence="11 19" id="KW-0460">Magnesium</keyword>
<dbReference type="PANTHER" id="PTHR34148">
    <property type="entry name" value="ADENOSYLCOBINAMIDE-GDP RIBAZOLETRANSFERASE"/>
    <property type="match status" value="1"/>
</dbReference>
<keyword evidence="9 19" id="KW-0808">Transferase</keyword>
<dbReference type="EMBL" id="JAUTAN010000001">
    <property type="protein sequence ID" value="MDQ1103823.1"/>
    <property type="molecule type" value="Genomic_DNA"/>
</dbReference>
<evidence type="ECO:0000256" key="3">
    <source>
        <dbReference type="ARBA" id="ARBA00004663"/>
    </source>
</evidence>
<evidence type="ECO:0000256" key="5">
    <source>
        <dbReference type="ARBA" id="ARBA00013200"/>
    </source>
</evidence>
<feature type="transmembrane region" description="Helical" evidence="19">
    <location>
        <begin position="127"/>
        <end position="146"/>
    </location>
</feature>
<proteinExistence type="inferred from homology"/>
<keyword evidence="12 19" id="KW-1133">Transmembrane helix</keyword>
<evidence type="ECO:0000256" key="12">
    <source>
        <dbReference type="ARBA" id="ARBA00022989"/>
    </source>
</evidence>
<feature type="transmembrane region" description="Helical" evidence="19">
    <location>
        <begin position="259"/>
        <end position="281"/>
    </location>
</feature>
<dbReference type="InterPro" id="IPR003805">
    <property type="entry name" value="CobS"/>
</dbReference>
<comment type="subcellular location">
    <subcellularLocation>
        <location evidence="2 19">Cell membrane</location>
        <topology evidence="2 19">Multi-pass membrane protein</topology>
    </subcellularLocation>
</comment>
<feature type="transmembrane region" description="Helical" evidence="19">
    <location>
        <begin position="226"/>
        <end position="247"/>
    </location>
</feature>
<evidence type="ECO:0000256" key="8">
    <source>
        <dbReference type="ARBA" id="ARBA00022573"/>
    </source>
</evidence>
<feature type="transmembrane region" description="Helical" evidence="19">
    <location>
        <begin position="198"/>
        <end position="220"/>
    </location>
</feature>
<protein>
    <recommendedName>
        <fullName evidence="6 19">Adenosylcobinamide-GDP ribazoletransferase</fullName>
        <ecNumber evidence="5 19">2.7.8.26</ecNumber>
    </recommendedName>
    <alternativeName>
        <fullName evidence="16 19">Cobalamin synthase</fullName>
    </alternativeName>
    <alternativeName>
        <fullName evidence="15 19">Cobalamin-5'-phosphate synthase</fullName>
    </alternativeName>
</protein>
<evidence type="ECO:0000256" key="7">
    <source>
        <dbReference type="ARBA" id="ARBA00022475"/>
    </source>
</evidence>
<evidence type="ECO:0000256" key="19">
    <source>
        <dbReference type="HAMAP-Rule" id="MF_00719"/>
    </source>
</evidence>
<comment type="caution">
    <text evidence="20">The sequence shown here is derived from an EMBL/GenBank/DDBJ whole genome shotgun (WGS) entry which is preliminary data.</text>
</comment>
<evidence type="ECO:0000313" key="21">
    <source>
        <dbReference type="Proteomes" id="UP001239215"/>
    </source>
</evidence>
<evidence type="ECO:0000256" key="6">
    <source>
        <dbReference type="ARBA" id="ARBA00015850"/>
    </source>
</evidence>
<gene>
    <name evidence="19" type="primary">cobS</name>
    <name evidence="20" type="ORF">QE405_001107</name>
</gene>
<comment type="catalytic activity">
    <reaction evidence="18 19">
        <text>alpha-ribazole 5'-phosphate + adenosylcob(III)inamide-GDP = adenosylcob(III)alamin 5'-phosphate + GMP + H(+)</text>
        <dbReference type="Rhea" id="RHEA:23560"/>
        <dbReference type="ChEBI" id="CHEBI:15378"/>
        <dbReference type="ChEBI" id="CHEBI:57918"/>
        <dbReference type="ChEBI" id="CHEBI:58115"/>
        <dbReference type="ChEBI" id="CHEBI:60487"/>
        <dbReference type="ChEBI" id="CHEBI:60493"/>
        <dbReference type="EC" id="2.7.8.26"/>
    </reaction>
</comment>
<evidence type="ECO:0000256" key="13">
    <source>
        <dbReference type="ARBA" id="ARBA00023136"/>
    </source>
</evidence>
<evidence type="ECO:0000256" key="2">
    <source>
        <dbReference type="ARBA" id="ARBA00004651"/>
    </source>
</evidence>
<reference evidence="20" key="1">
    <citation type="submission" date="2023-07" db="EMBL/GenBank/DDBJ databases">
        <title>Functional and genomic diversity of the sorghum phyllosphere microbiome.</title>
        <authorList>
            <person name="Shade A."/>
        </authorList>
    </citation>
    <scope>NUCLEOTIDE SEQUENCE</scope>
    <source>
        <strain evidence="20">SORGH_AS_1067</strain>
    </source>
</reference>
<evidence type="ECO:0000256" key="9">
    <source>
        <dbReference type="ARBA" id="ARBA00022679"/>
    </source>
</evidence>
<dbReference type="HAMAP" id="MF_00719">
    <property type="entry name" value="CobS"/>
    <property type="match status" value="1"/>
</dbReference>
<keyword evidence="10 19" id="KW-0812">Transmembrane</keyword>
<evidence type="ECO:0000256" key="17">
    <source>
        <dbReference type="ARBA" id="ARBA00048623"/>
    </source>
</evidence>
<dbReference type="GO" id="GO:0005886">
    <property type="term" value="C:plasma membrane"/>
    <property type="evidence" value="ECO:0007669"/>
    <property type="project" value="UniProtKB-SubCell"/>
</dbReference>
<dbReference type="GO" id="GO:0051073">
    <property type="term" value="F:adenosylcobinamide-GDP ribazoletransferase activity"/>
    <property type="evidence" value="ECO:0007669"/>
    <property type="project" value="UniProtKB-UniRule"/>
</dbReference>
<evidence type="ECO:0000256" key="1">
    <source>
        <dbReference type="ARBA" id="ARBA00001946"/>
    </source>
</evidence>
<keyword evidence="7 19" id="KW-1003">Cell membrane</keyword>
<dbReference type="GO" id="GO:0008818">
    <property type="term" value="F:cobalamin 5'-phosphate synthase activity"/>
    <property type="evidence" value="ECO:0007669"/>
    <property type="project" value="UniProtKB-UniRule"/>
</dbReference>
<evidence type="ECO:0000256" key="10">
    <source>
        <dbReference type="ARBA" id="ARBA00022692"/>
    </source>
</evidence>
<organism evidence="20 21">
    <name type="scientific">Nocardioides zeae</name>
    <dbReference type="NCBI Taxonomy" id="1457234"/>
    <lineage>
        <taxon>Bacteria</taxon>
        <taxon>Bacillati</taxon>
        <taxon>Actinomycetota</taxon>
        <taxon>Actinomycetes</taxon>
        <taxon>Propionibacteriales</taxon>
        <taxon>Nocardioidaceae</taxon>
        <taxon>Nocardioides</taxon>
    </lineage>
</organism>
<dbReference type="EC" id="2.7.8.26" evidence="5 19"/>
<dbReference type="AlphaFoldDB" id="A0AAJ1WZN8"/>
<evidence type="ECO:0000256" key="11">
    <source>
        <dbReference type="ARBA" id="ARBA00022842"/>
    </source>
</evidence>
<dbReference type="Pfam" id="PF02654">
    <property type="entry name" value="CobS"/>
    <property type="match status" value="1"/>
</dbReference>
<name>A0AAJ1WZN8_9ACTN</name>
<comment type="similarity">
    <text evidence="4 19">Belongs to the CobS family.</text>
</comment>
<evidence type="ECO:0000256" key="16">
    <source>
        <dbReference type="ARBA" id="ARBA00032853"/>
    </source>
</evidence>
<evidence type="ECO:0000256" key="18">
    <source>
        <dbReference type="ARBA" id="ARBA00049504"/>
    </source>
</evidence>
<feature type="transmembrane region" description="Helical" evidence="19">
    <location>
        <begin position="43"/>
        <end position="63"/>
    </location>
</feature>
<sequence>MRRRPGGDAVTGTGSPFGDGVRLAVGTLSVLRVPPPRRVDRDVAGVAMAVAPGVGLVLALLLAVPAGVLAHLGSAPLLLATVAVAGAAGLTRALHLDGLADVADGLGSGRSGEPALAIMKKSDIGPFGVATLVLALLAQVAAAGTLLGRDPVLGAVAVGLALVAGRVTLPWLCTPSWPAARGDGLGATVAGAVSRSRAAVAVALALGALAVATGVGTAVAAPSDPARWLLALGLGVVAGQGAAYLLVRRCRRRFGGVTGDVYGACVESAVTVTLVVSALALG</sequence>
<feature type="transmembrane region" description="Helical" evidence="19">
    <location>
        <begin position="152"/>
        <end position="172"/>
    </location>
</feature>
<dbReference type="GO" id="GO:0009236">
    <property type="term" value="P:cobalamin biosynthetic process"/>
    <property type="evidence" value="ECO:0007669"/>
    <property type="project" value="UniProtKB-UniRule"/>
</dbReference>
<comment type="cofactor">
    <cofactor evidence="1 19">
        <name>Mg(2+)</name>
        <dbReference type="ChEBI" id="CHEBI:18420"/>
    </cofactor>
</comment>
<accession>A0AAJ1WZN8</accession>
<keyword evidence="13 19" id="KW-0472">Membrane</keyword>
<evidence type="ECO:0000256" key="15">
    <source>
        <dbReference type="ARBA" id="ARBA00032605"/>
    </source>
</evidence>